<evidence type="ECO:0000313" key="2">
    <source>
        <dbReference type="Proteomes" id="UP000006727"/>
    </source>
</evidence>
<dbReference type="Proteomes" id="UP000006727">
    <property type="component" value="Chromosome 20"/>
</dbReference>
<keyword evidence="2" id="KW-1185">Reference proteome</keyword>
<reference evidence="1" key="3">
    <citation type="submission" date="2020-12" db="UniProtKB">
        <authorList>
            <consortium name="EnsemblPlants"/>
        </authorList>
    </citation>
    <scope>IDENTIFICATION</scope>
</reference>
<name>A0A7I4C7F0_PHYPA</name>
<dbReference type="EMBL" id="ABEU02000020">
    <property type="status" value="NOT_ANNOTATED_CDS"/>
    <property type="molecule type" value="Genomic_DNA"/>
</dbReference>
<dbReference type="Gramene" id="Pp3c20_9730V3.3">
    <property type="protein sequence ID" value="Pp3c20_9730V3.3"/>
    <property type="gene ID" value="Pp3c20_9730"/>
</dbReference>
<reference evidence="1 2" key="1">
    <citation type="journal article" date="2008" name="Science">
        <title>The Physcomitrella genome reveals evolutionary insights into the conquest of land by plants.</title>
        <authorList>
            <person name="Rensing S."/>
            <person name="Lang D."/>
            <person name="Zimmer A."/>
            <person name="Terry A."/>
            <person name="Salamov A."/>
            <person name="Shapiro H."/>
            <person name="Nishiyama T."/>
            <person name="Perroud P.-F."/>
            <person name="Lindquist E."/>
            <person name="Kamisugi Y."/>
            <person name="Tanahashi T."/>
            <person name="Sakakibara K."/>
            <person name="Fujita T."/>
            <person name="Oishi K."/>
            <person name="Shin-I T."/>
            <person name="Kuroki Y."/>
            <person name="Toyoda A."/>
            <person name="Suzuki Y."/>
            <person name="Hashimoto A."/>
            <person name="Yamaguchi K."/>
            <person name="Sugano A."/>
            <person name="Kohara Y."/>
            <person name="Fujiyama A."/>
            <person name="Anterola A."/>
            <person name="Aoki S."/>
            <person name="Ashton N."/>
            <person name="Barbazuk W.B."/>
            <person name="Barker E."/>
            <person name="Bennetzen J."/>
            <person name="Bezanilla M."/>
            <person name="Blankenship R."/>
            <person name="Cho S.H."/>
            <person name="Dutcher S."/>
            <person name="Estelle M."/>
            <person name="Fawcett J.A."/>
            <person name="Gundlach H."/>
            <person name="Hanada K."/>
            <person name="Heyl A."/>
            <person name="Hicks K.A."/>
            <person name="Hugh J."/>
            <person name="Lohr M."/>
            <person name="Mayer K."/>
            <person name="Melkozernov A."/>
            <person name="Murata T."/>
            <person name="Nelson D."/>
            <person name="Pils B."/>
            <person name="Prigge M."/>
            <person name="Reiss B."/>
            <person name="Renner T."/>
            <person name="Rombauts S."/>
            <person name="Rushton P."/>
            <person name="Sanderfoot A."/>
            <person name="Schween G."/>
            <person name="Shiu S.-H."/>
            <person name="Stueber K."/>
            <person name="Theodoulou F.L."/>
            <person name="Tu H."/>
            <person name="Van de Peer Y."/>
            <person name="Verrier P.J."/>
            <person name="Waters E."/>
            <person name="Wood A."/>
            <person name="Yang L."/>
            <person name="Cove D."/>
            <person name="Cuming A."/>
            <person name="Hasebe M."/>
            <person name="Lucas S."/>
            <person name="Mishler D.B."/>
            <person name="Reski R."/>
            <person name="Grigoriev I."/>
            <person name="Quatrano R.S."/>
            <person name="Boore J.L."/>
        </authorList>
    </citation>
    <scope>NUCLEOTIDE SEQUENCE [LARGE SCALE GENOMIC DNA]</scope>
    <source>
        <strain evidence="1 2">cv. Gransden 2004</strain>
    </source>
</reference>
<organism evidence="1 2">
    <name type="scientific">Physcomitrium patens</name>
    <name type="common">Spreading-leaved earth moss</name>
    <name type="synonym">Physcomitrella patens</name>
    <dbReference type="NCBI Taxonomy" id="3218"/>
    <lineage>
        <taxon>Eukaryota</taxon>
        <taxon>Viridiplantae</taxon>
        <taxon>Streptophyta</taxon>
        <taxon>Embryophyta</taxon>
        <taxon>Bryophyta</taxon>
        <taxon>Bryophytina</taxon>
        <taxon>Bryopsida</taxon>
        <taxon>Funariidae</taxon>
        <taxon>Funariales</taxon>
        <taxon>Funariaceae</taxon>
        <taxon>Physcomitrium</taxon>
    </lineage>
</organism>
<sequence length="101" mass="11135">MAMKVRASRDRARDFSLVPEHLLRSVAWTSLCAGISVAVAPVDGRFFAGCFGAAWTCTSWNSVSSPVNLRYLTDGSTYVLHRSGLGISFKCVRHGRPRQPY</sequence>
<protein>
    <submittedName>
        <fullName evidence="1">Uncharacterized protein</fullName>
    </submittedName>
</protein>
<proteinExistence type="predicted"/>
<dbReference type="AlphaFoldDB" id="A0A7I4C7F0"/>
<dbReference type="EnsemblPlants" id="Pp3c20_9730V3.3">
    <property type="protein sequence ID" value="Pp3c20_9730V3.3"/>
    <property type="gene ID" value="Pp3c20_9730"/>
</dbReference>
<gene>
    <name evidence="1" type="primary">LOC112273613</name>
</gene>
<accession>A0A7I4C7F0</accession>
<evidence type="ECO:0000313" key="1">
    <source>
        <dbReference type="EnsemblPlants" id="Pp3c20_9730V3.3"/>
    </source>
</evidence>
<reference evidence="1 2" key="2">
    <citation type="journal article" date="2018" name="Plant J.">
        <title>The Physcomitrella patens chromosome-scale assembly reveals moss genome structure and evolution.</title>
        <authorList>
            <person name="Lang D."/>
            <person name="Ullrich K.K."/>
            <person name="Murat F."/>
            <person name="Fuchs J."/>
            <person name="Jenkins J."/>
            <person name="Haas F.B."/>
            <person name="Piednoel M."/>
            <person name="Gundlach H."/>
            <person name="Van Bel M."/>
            <person name="Meyberg R."/>
            <person name="Vives C."/>
            <person name="Morata J."/>
            <person name="Symeonidi A."/>
            <person name="Hiss M."/>
            <person name="Muchero W."/>
            <person name="Kamisugi Y."/>
            <person name="Saleh O."/>
            <person name="Blanc G."/>
            <person name="Decker E.L."/>
            <person name="van Gessel N."/>
            <person name="Grimwood J."/>
            <person name="Hayes R.D."/>
            <person name="Graham S.W."/>
            <person name="Gunter L.E."/>
            <person name="McDaniel S.F."/>
            <person name="Hoernstein S.N.W."/>
            <person name="Larsson A."/>
            <person name="Li F.W."/>
            <person name="Perroud P.F."/>
            <person name="Phillips J."/>
            <person name="Ranjan P."/>
            <person name="Rokshar D.S."/>
            <person name="Rothfels C.J."/>
            <person name="Schneider L."/>
            <person name="Shu S."/>
            <person name="Stevenson D.W."/>
            <person name="Thummler F."/>
            <person name="Tillich M."/>
            <person name="Villarreal Aguilar J.C."/>
            <person name="Widiez T."/>
            <person name="Wong G.K."/>
            <person name="Wymore A."/>
            <person name="Zhang Y."/>
            <person name="Zimmer A.D."/>
            <person name="Quatrano R.S."/>
            <person name="Mayer K.F.X."/>
            <person name="Goodstein D."/>
            <person name="Casacuberta J.M."/>
            <person name="Vandepoele K."/>
            <person name="Reski R."/>
            <person name="Cuming A.C."/>
            <person name="Tuskan G.A."/>
            <person name="Maumus F."/>
            <person name="Salse J."/>
            <person name="Schmutz J."/>
            <person name="Rensing S.A."/>
        </authorList>
    </citation>
    <scope>NUCLEOTIDE SEQUENCE [LARGE SCALE GENOMIC DNA]</scope>
    <source>
        <strain evidence="1 2">cv. Gransden 2004</strain>
    </source>
</reference>